<organism evidence="3 4">
    <name type="scientific">Streptomyces endocoffeicus</name>
    <dbReference type="NCBI Taxonomy" id="2898945"/>
    <lineage>
        <taxon>Bacteria</taxon>
        <taxon>Bacillati</taxon>
        <taxon>Actinomycetota</taxon>
        <taxon>Actinomycetes</taxon>
        <taxon>Kitasatosporales</taxon>
        <taxon>Streptomycetaceae</taxon>
        <taxon>Streptomyces</taxon>
    </lineage>
</organism>
<name>A0ABS1PQ64_9ACTN</name>
<keyword evidence="4" id="KW-1185">Reference proteome</keyword>
<dbReference type="Proteomes" id="UP000621510">
    <property type="component" value="Unassembled WGS sequence"/>
</dbReference>
<evidence type="ECO:0000256" key="1">
    <source>
        <dbReference type="SAM" id="MobiDB-lite"/>
    </source>
</evidence>
<accession>A0ABS1PQ64</accession>
<proteinExistence type="predicted"/>
<gene>
    <name evidence="3" type="ORF">JK364_16110</name>
</gene>
<comment type="caution">
    <text evidence="3">The sequence shown here is derived from an EMBL/GenBank/DDBJ whole genome shotgun (WGS) entry which is preliminary data.</text>
</comment>
<dbReference type="EMBL" id="JAERRG010000005">
    <property type="protein sequence ID" value="MBL1113906.1"/>
    <property type="molecule type" value="Genomic_DNA"/>
</dbReference>
<sequence>MQRRSMRICAVALVGLIALTGCGKKKGGSHDGGLGGFVSGGSGGNDNPASGPTDLPTDLPSGMPTDLPSGAPSDLPSYDAPTPSYTYSAPPTYNSDGTNDITATGCDYDESTRSFQYTLNLRNPETQSMHYSITIEWEDQNGGSLLGSDYKSVTVASGSSQTLSATSYRTLTQQTSFTCKVTSALKYPSST</sequence>
<dbReference type="PROSITE" id="PS51257">
    <property type="entry name" value="PROKAR_LIPOPROTEIN"/>
    <property type="match status" value="1"/>
</dbReference>
<dbReference type="PROSITE" id="PS50835">
    <property type="entry name" value="IG_LIKE"/>
    <property type="match status" value="1"/>
</dbReference>
<feature type="region of interest" description="Disordered" evidence="1">
    <location>
        <begin position="33"/>
        <end position="78"/>
    </location>
</feature>
<feature type="compositionally biased region" description="Gly residues" evidence="1">
    <location>
        <begin position="33"/>
        <end position="44"/>
    </location>
</feature>
<protein>
    <recommendedName>
        <fullName evidence="2">Ig-like domain-containing protein</fullName>
    </recommendedName>
</protein>
<evidence type="ECO:0000313" key="3">
    <source>
        <dbReference type="EMBL" id="MBL1113906.1"/>
    </source>
</evidence>
<feature type="domain" description="Ig-like" evidence="2">
    <location>
        <begin position="83"/>
        <end position="191"/>
    </location>
</feature>
<dbReference type="InterPro" id="IPR007110">
    <property type="entry name" value="Ig-like_dom"/>
</dbReference>
<evidence type="ECO:0000313" key="4">
    <source>
        <dbReference type="Proteomes" id="UP000621510"/>
    </source>
</evidence>
<reference evidence="3 4" key="1">
    <citation type="submission" date="2021-01" db="EMBL/GenBank/DDBJ databases">
        <title>WGS of actinomycetes isolated from Thailand.</title>
        <authorList>
            <person name="Thawai C."/>
        </authorList>
    </citation>
    <scope>NUCLEOTIDE SEQUENCE [LARGE SCALE GENOMIC DNA]</scope>
    <source>
        <strain evidence="3 4">CA3R110</strain>
    </source>
</reference>
<evidence type="ECO:0000259" key="2">
    <source>
        <dbReference type="PROSITE" id="PS50835"/>
    </source>
</evidence>